<evidence type="ECO:0000313" key="1">
    <source>
        <dbReference type="EMBL" id="WTP83959.1"/>
    </source>
</evidence>
<organism evidence="1">
    <name type="scientific">Streptomyces sp. NBC_00180</name>
    <dbReference type="NCBI Taxonomy" id="2903632"/>
    <lineage>
        <taxon>Bacteria</taxon>
        <taxon>Bacillati</taxon>
        <taxon>Actinomycetota</taxon>
        <taxon>Actinomycetes</taxon>
        <taxon>Kitasatosporales</taxon>
        <taxon>Streptomycetaceae</taxon>
        <taxon>Streptomyces</taxon>
    </lineage>
</organism>
<gene>
    <name evidence="1" type="ORF">OG477_00420</name>
    <name evidence="2" type="ORF">OG477_44925</name>
</gene>
<proteinExistence type="predicted"/>
<evidence type="ECO:0000313" key="2">
    <source>
        <dbReference type="EMBL" id="WTP91879.1"/>
    </source>
</evidence>
<reference evidence="1" key="1">
    <citation type="submission" date="2022-10" db="EMBL/GenBank/DDBJ databases">
        <title>The complete genomes of actinobacterial strains from the NBC collection.</title>
        <authorList>
            <person name="Joergensen T.S."/>
            <person name="Alvarez Arevalo M."/>
            <person name="Sterndorff E.B."/>
            <person name="Faurdal D."/>
            <person name="Vuksanovic O."/>
            <person name="Mourched A.-S."/>
            <person name="Charusanti P."/>
            <person name="Shaw S."/>
            <person name="Blin K."/>
            <person name="Weber T."/>
        </authorList>
    </citation>
    <scope>NUCLEOTIDE SEQUENCE</scope>
    <source>
        <strain evidence="1">NBC 00180</strain>
    </source>
</reference>
<dbReference type="AlphaFoldDB" id="A0AAU1HMI3"/>
<accession>A0AAU1HMI3</accession>
<dbReference type="EMBL" id="CP108140">
    <property type="protein sequence ID" value="WTP91879.1"/>
    <property type="molecule type" value="Genomic_DNA"/>
</dbReference>
<sequence>MTDAPVPAEATFTAADLTEADVDALTAFLTARVRELGDGQGAAGVLAGRALQSAVGVQLDELRLPFRYDDAGPERLKEKADAWNHVIFTVWAWQGTEGYDEDRWRLVCHSPAEDDAPVTQVLNSPGYAEWKKRAGERGDALREEFLRRELRRPTEADAAPLAWRAEKVAVYASVLANNDLPRDGIYANVWRGTAADACSVLAAGESMRREILAGRGRHIHEAITLGSTWAQVAEALGRTPPEVRAELRYYADEYPGLYHGADVRVPVAELLELGDHQPLPAGRGEQ</sequence>
<name>A0AAU1HMI3_9ACTN</name>
<protein>
    <submittedName>
        <fullName evidence="1">Uncharacterized protein</fullName>
    </submittedName>
</protein>
<dbReference type="EMBL" id="CP108140">
    <property type="protein sequence ID" value="WTP83959.1"/>
    <property type="molecule type" value="Genomic_DNA"/>
</dbReference>